<dbReference type="GO" id="GO:0005506">
    <property type="term" value="F:iron ion binding"/>
    <property type="evidence" value="ECO:0007669"/>
    <property type="project" value="InterPro"/>
</dbReference>
<dbReference type="PROSITE" id="PS00086">
    <property type="entry name" value="CYTOCHROME_P450"/>
    <property type="match status" value="1"/>
</dbReference>
<name>A0A1L7TTR0_FUSMA</name>
<proteinExistence type="inferred from homology"/>
<evidence type="ECO:0000256" key="7">
    <source>
        <dbReference type="ARBA" id="ARBA00023004"/>
    </source>
</evidence>
<accession>A0A1L7TTR0</accession>
<comment type="pathway">
    <text evidence="2">Hormone biosynthesis.</text>
</comment>
<evidence type="ECO:0000256" key="4">
    <source>
        <dbReference type="ARBA" id="ARBA00022617"/>
    </source>
</evidence>
<dbReference type="EMBL" id="FCQH01000009">
    <property type="protein sequence ID" value="CVK98717.1"/>
    <property type="molecule type" value="Genomic_DNA"/>
</dbReference>
<keyword evidence="7 10" id="KW-0408">Iron</keyword>
<keyword evidence="4 10" id="KW-0349">Heme</keyword>
<dbReference type="InterPro" id="IPR002401">
    <property type="entry name" value="Cyt_P450_E_grp-I"/>
</dbReference>
<dbReference type="RefSeq" id="XP_041685406.1">
    <property type="nucleotide sequence ID" value="XM_041835221.1"/>
</dbReference>
<comment type="cofactor">
    <cofactor evidence="1 10">
        <name>heme</name>
        <dbReference type="ChEBI" id="CHEBI:30413"/>
    </cofactor>
</comment>
<dbReference type="PRINTS" id="PR00463">
    <property type="entry name" value="EP450I"/>
</dbReference>
<keyword evidence="13" id="KW-1185">Reference proteome</keyword>
<evidence type="ECO:0000256" key="10">
    <source>
        <dbReference type="PIRSR" id="PIRSR602401-1"/>
    </source>
</evidence>
<evidence type="ECO:0000256" key="9">
    <source>
        <dbReference type="ARBA" id="ARBA00037909"/>
    </source>
</evidence>
<comment type="similarity">
    <text evidence="3 11">Belongs to the cytochrome P450 family.</text>
</comment>
<dbReference type="AlphaFoldDB" id="A0A1L7TTR0"/>
<evidence type="ECO:0000256" key="6">
    <source>
        <dbReference type="ARBA" id="ARBA00023002"/>
    </source>
</evidence>
<dbReference type="GO" id="GO:0020037">
    <property type="term" value="F:heme binding"/>
    <property type="evidence" value="ECO:0007669"/>
    <property type="project" value="InterPro"/>
</dbReference>
<feature type="binding site" description="axial binding residue" evidence="10">
    <location>
        <position position="455"/>
    </location>
    <ligand>
        <name>heme</name>
        <dbReference type="ChEBI" id="CHEBI:30413"/>
    </ligand>
    <ligandPart>
        <name>Fe</name>
        <dbReference type="ChEBI" id="CHEBI:18248"/>
    </ligandPart>
</feature>
<reference evidence="13" key="1">
    <citation type="journal article" date="2016" name="Genome Biol. Evol.">
        <title>Comparative 'omics' of the Fusarium fujikuroi species complex highlights differences in genetic potential and metabolite synthesis.</title>
        <authorList>
            <person name="Niehaus E.-M."/>
            <person name="Muensterkoetter M."/>
            <person name="Proctor R.H."/>
            <person name="Brown D.W."/>
            <person name="Sharon A."/>
            <person name="Idan Y."/>
            <person name="Oren-Young L."/>
            <person name="Sieber C.M."/>
            <person name="Novak O."/>
            <person name="Pencik A."/>
            <person name="Tarkowska D."/>
            <person name="Hromadova K."/>
            <person name="Freeman S."/>
            <person name="Maymon M."/>
            <person name="Elazar M."/>
            <person name="Youssef S.A."/>
            <person name="El-Shabrawy E.S.M."/>
            <person name="Shalaby A.B.A."/>
            <person name="Houterman P."/>
            <person name="Brock N.L."/>
            <person name="Burkhardt I."/>
            <person name="Tsavkelova E.A."/>
            <person name="Dickschat J.S."/>
            <person name="Galuszka P."/>
            <person name="Gueldener U."/>
            <person name="Tudzynski B."/>
        </authorList>
    </citation>
    <scope>NUCLEOTIDE SEQUENCE [LARGE SCALE GENOMIC DNA]</scope>
    <source>
        <strain evidence="13">MRC7560</strain>
    </source>
</reference>
<dbReference type="Pfam" id="PF00067">
    <property type="entry name" value="p450"/>
    <property type="match status" value="1"/>
</dbReference>
<comment type="caution">
    <text evidence="12">The sequence shown here is derived from an EMBL/GenBank/DDBJ whole genome shotgun (WGS) entry which is preliminary data.</text>
</comment>
<dbReference type="InterPro" id="IPR036396">
    <property type="entry name" value="Cyt_P450_sf"/>
</dbReference>
<dbReference type="CDD" id="cd11041">
    <property type="entry name" value="CYP503A1-like"/>
    <property type="match status" value="1"/>
</dbReference>
<keyword evidence="6 11" id="KW-0560">Oxidoreductase</keyword>
<evidence type="ECO:0000313" key="12">
    <source>
        <dbReference type="EMBL" id="CVK98717.1"/>
    </source>
</evidence>
<gene>
    <name evidence="12" type="ORF">FMAN_08481</name>
</gene>
<dbReference type="InterPro" id="IPR001128">
    <property type="entry name" value="Cyt_P450"/>
</dbReference>
<evidence type="ECO:0000256" key="1">
    <source>
        <dbReference type="ARBA" id="ARBA00001971"/>
    </source>
</evidence>
<evidence type="ECO:0000256" key="3">
    <source>
        <dbReference type="ARBA" id="ARBA00010617"/>
    </source>
</evidence>
<dbReference type="SUPFAM" id="SSF48264">
    <property type="entry name" value="Cytochrome P450"/>
    <property type="match status" value="1"/>
</dbReference>
<keyword evidence="5 10" id="KW-0479">Metal-binding</keyword>
<dbReference type="GO" id="GO:0004497">
    <property type="term" value="F:monooxygenase activity"/>
    <property type="evidence" value="ECO:0007669"/>
    <property type="project" value="UniProtKB-KW"/>
</dbReference>
<dbReference type="VEuPathDB" id="FungiDB:FMAN_08481"/>
<sequence length="521" mass="59319">MIDSALPRLQSLELQQLAFLSSILLFSVLLIYYKLPGRHDNLPYLNPPGKFDLLGKRARWHFAMNARELLAKGRELYPGKPYRMFTDVDELIVLPSHYIDETRNEPALDFLAFFSDNFHSGIPGFDGFAFNDRPDDLLIRTINKRITKLLNHVTAPLSAEADFATKLVLGTSPEWKELDFKEAMLDLVARLSSRVFLGNELCRNVKWLEITKSYSMNSFLAADLLRQYPKWSRPIACRLIPQCQLLRTQVTEGHTLLAPLLEKRERELQEAMAKGKPAPSYNDAIQWFADESHGKPYDPVAAQLSLSVVAINTTSDLITETMLRLIQRPELVQDVREEIVEVLNKEGWSKKALFNMKLLDSVIKEAQRLKPITAAIMNRKAIDRVTLPGQLVLDKGDRCMSDLGSMYDPNIYPNPETFDGYRFLRMRSDPEMESKAHLVSTSSVHLGFGHGRHACPGRFFASNEAKLLLVHLIYKYNWKTEDSYVHTIDAFGIGLTSGDCGKVFSKKRMHTELDIDALLES</sequence>
<evidence type="ECO:0000256" key="2">
    <source>
        <dbReference type="ARBA" id="ARBA00004972"/>
    </source>
</evidence>
<dbReference type="Proteomes" id="UP000184255">
    <property type="component" value="Unassembled WGS sequence"/>
</dbReference>
<dbReference type="Gene3D" id="1.10.630.10">
    <property type="entry name" value="Cytochrome P450"/>
    <property type="match status" value="1"/>
</dbReference>
<dbReference type="GeneID" id="65087741"/>
<dbReference type="PANTHER" id="PTHR46206:SF2">
    <property type="entry name" value="CYTOCHROME P450 MONOOXYGENASE AUSG-RELATED"/>
    <property type="match status" value="1"/>
</dbReference>
<dbReference type="GO" id="GO:0016705">
    <property type="term" value="F:oxidoreductase activity, acting on paired donors, with incorporation or reduction of molecular oxygen"/>
    <property type="evidence" value="ECO:0007669"/>
    <property type="project" value="InterPro"/>
</dbReference>
<dbReference type="InterPro" id="IPR017972">
    <property type="entry name" value="Cyt_P450_CS"/>
</dbReference>
<dbReference type="PANTHER" id="PTHR46206">
    <property type="entry name" value="CYTOCHROME P450"/>
    <property type="match status" value="1"/>
</dbReference>
<evidence type="ECO:0000256" key="11">
    <source>
        <dbReference type="RuleBase" id="RU000461"/>
    </source>
</evidence>
<evidence type="ECO:0000256" key="5">
    <source>
        <dbReference type="ARBA" id="ARBA00022723"/>
    </source>
</evidence>
<evidence type="ECO:0000256" key="8">
    <source>
        <dbReference type="ARBA" id="ARBA00023033"/>
    </source>
</evidence>
<evidence type="ECO:0000313" key="13">
    <source>
        <dbReference type="Proteomes" id="UP000184255"/>
    </source>
</evidence>
<comment type="pathway">
    <text evidence="9">Plant hormone biosynthesis; gibberellin biosynthesis.</text>
</comment>
<protein>
    <submittedName>
        <fullName evidence="12">Related to cytochrome P450 monooxygenase (LovA)</fullName>
    </submittedName>
</protein>
<keyword evidence="8 11" id="KW-0503">Monooxygenase</keyword>
<organism evidence="12 13">
    <name type="scientific">Fusarium mangiferae</name>
    <name type="common">Mango malformation disease fungus</name>
    <dbReference type="NCBI Taxonomy" id="192010"/>
    <lineage>
        <taxon>Eukaryota</taxon>
        <taxon>Fungi</taxon>
        <taxon>Dikarya</taxon>
        <taxon>Ascomycota</taxon>
        <taxon>Pezizomycotina</taxon>
        <taxon>Sordariomycetes</taxon>
        <taxon>Hypocreomycetidae</taxon>
        <taxon>Hypocreales</taxon>
        <taxon>Nectriaceae</taxon>
        <taxon>Fusarium</taxon>
        <taxon>Fusarium fujikuroi species complex</taxon>
    </lineage>
</organism>